<keyword evidence="4" id="KW-1185">Reference proteome</keyword>
<organism evidence="3 4">
    <name type="scientific">Roseomonas acroporae</name>
    <dbReference type="NCBI Taxonomy" id="2937791"/>
    <lineage>
        <taxon>Bacteria</taxon>
        <taxon>Pseudomonadati</taxon>
        <taxon>Pseudomonadota</taxon>
        <taxon>Alphaproteobacteria</taxon>
        <taxon>Acetobacterales</taxon>
        <taxon>Roseomonadaceae</taxon>
        <taxon>Roseomonas</taxon>
    </lineage>
</organism>
<dbReference type="AlphaFoldDB" id="A0A9X2BYW7"/>
<feature type="compositionally biased region" description="Low complexity" evidence="1">
    <location>
        <begin position="227"/>
        <end position="236"/>
    </location>
</feature>
<name>A0A9X2BYW7_9PROT</name>
<dbReference type="Pfam" id="PF09851">
    <property type="entry name" value="SHOCT"/>
    <property type="match status" value="1"/>
</dbReference>
<evidence type="ECO:0000256" key="1">
    <source>
        <dbReference type="SAM" id="MobiDB-lite"/>
    </source>
</evidence>
<dbReference type="RefSeq" id="WP_248668566.1">
    <property type="nucleotide sequence ID" value="NZ_JALPRX010000084.1"/>
</dbReference>
<protein>
    <submittedName>
        <fullName evidence="3">SHOCT domain-containing protein</fullName>
    </submittedName>
</protein>
<feature type="region of interest" description="Disordered" evidence="1">
    <location>
        <begin position="187"/>
        <end position="249"/>
    </location>
</feature>
<evidence type="ECO:0000259" key="2">
    <source>
        <dbReference type="Pfam" id="PF09851"/>
    </source>
</evidence>
<proteinExistence type="predicted"/>
<comment type="caution">
    <text evidence="3">The sequence shown here is derived from an EMBL/GenBank/DDBJ whole genome shotgun (WGS) entry which is preliminary data.</text>
</comment>
<accession>A0A9X2BYW7</accession>
<dbReference type="Proteomes" id="UP001139516">
    <property type="component" value="Unassembled WGS sequence"/>
</dbReference>
<feature type="domain" description="SHOCT" evidence="2">
    <location>
        <begin position="255"/>
        <end position="280"/>
    </location>
</feature>
<sequence length="283" mass="29226">MPQLTEDGRRAVDEIARNTGFGPDAVTTMLNAMIAGGGYMAQFSHPELGGMGQWSRGGMLMIGDMFNNGLKARVDQLANALSDAMQRGPLVAASDGGFMSSGGQFGGQGWWPSELGSPSSSGAQNDMRYAIFPGARRLAVLQGGQVTVYDTRDHSLYGVSQQQGGSQSLSFNSQYGTVRLEDLPVVSGGMTGGSAPAADHGGTYGDAPAVHAPEPPRDFQPQSAAFGQPAVGAPVGRPGGQSGGQTGGQDVIGLLERLATLHQNGVLTSEEFAAKKAELLGRL</sequence>
<feature type="compositionally biased region" description="Gly residues" evidence="1">
    <location>
        <begin position="237"/>
        <end position="247"/>
    </location>
</feature>
<evidence type="ECO:0000313" key="3">
    <source>
        <dbReference type="EMBL" id="MCK8786450.1"/>
    </source>
</evidence>
<dbReference type="InterPro" id="IPR018649">
    <property type="entry name" value="SHOCT"/>
</dbReference>
<gene>
    <name evidence="3" type="ORF">M0638_18910</name>
</gene>
<dbReference type="EMBL" id="JALPRX010000084">
    <property type="protein sequence ID" value="MCK8786450.1"/>
    <property type="molecule type" value="Genomic_DNA"/>
</dbReference>
<evidence type="ECO:0000313" key="4">
    <source>
        <dbReference type="Proteomes" id="UP001139516"/>
    </source>
</evidence>
<reference evidence="3" key="1">
    <citation type="submission" date="2022-04" db="EMBL/GenBank/DDBJ databases">
        <title>Roseomonas acroporae sp. nov., isolated from coral Acropora digitifera.</title>
        <authorList>
            <person name="Sun H."/>
        </authorList>
    </citation>
    <scope>NUCLEOTIDE SEQUENCE</scope>
    <source>
        <strain evidence="3">NAR14</strain>
    </source>
</reference>